<keyword evidence="2" id="KW-1185">Reference proteome</keyword>
<dbReference type="Proteomes" id="UP000075880">
    <property type="component" value="Unassembled WGS sequence"/>
</dbReference>
<name>A0AAG5DVJ6_ANOAO</name>
<proteinExistence type="predicted"/>
<protein>
    <submittedName>
        <fullName evidence="1">Uncharacterized protein</fullName>
    </submittedName>
</protein>
<organism evidence="1 2">
    <name type="scientific">Anopheles atroparvus</name>
    <name type="common">European mosquito</name>
    <dbReference type="NCBI Taxonomy" id="41427"/>
    <lineage>
        <taxon>Eukaryota</taxon>
        <taxon>Metazoa</taxon>
        <taxon>Ecdysozoa</taxon>
        <taxon>Arthropoda</taxon>
        <taxon>Hexapoda</taxon>
        <taxon>Insecta</taxon>
        <taxon>Pterygota</taxon>
        <taxon>Neoptera</taxon>
        <taxon>Endopterygota</taxon>
        <taxon>Diptera</taxon>
        <taxon>Nematocera</taxon>
        <taxon>Culicoidea</taxon>
        <taxon>Culicidae</taxon>
        <taxon>Anophelinae</taxon>
        <taxon>Anopheles</taxon>
    </lineage>
</organism>
<dbReference type="AlphaFoldDB" id="A0AAG5DVJ6"/>
<dbReference type="EnsemblMetazoa" id="ENSAATROPT016853">
    <property type="protein sequence ID" value="ENSAATROPP014839"/>
    <property type="gene ID" value="ENSAATROPG013797"/>
</dbReference>
<evidence type="ECO:0000313" key="2">
    <source>
        <dbReference type="Proteomes" id="UP000075880"/>
    </source>
</evidence>
<reference evidence="1" key="1">
    <citation type="submission" date="2024-04" db="UniProtKB">
        <authorList>
            <consortium name="EnsemblMetazoa"/>
        </authorList>
    </citation>
    <scope>IDENTIFICATION</scope>
    <source>
        <strain evidence="1">EBRO</strain>
    </source>
</reference>
<evidence type="ECO:0000313" key="1">
    <source>
        <dbReference type="EnsemblMetazoa" id="ENSAATROPP014839"/>
    </source>
</evidence>
<accession>A0AAG5DVJ6</accession>
<sequence length="97" mass="11481">MSDFKRKPNSTGRLANLCFAARCQWYNTRILPAVYVIVVIIRLSTDFITFDRVILILSKSILFLTNLTPNSFQRRRSNYRTTYSITKLVKRKDLWKC</sequence>